<feature type="repeat" description="WD" evidence="3">
    <location>
        <begin position="578"/>
        <end position="602"/>
    </location>
</feature>
<evidence type="ECO:0000259" key="5">
    <source>
        <dbReference type="PROSITE" id="PS50181"/>
    </source>
</evidence>
<gene>
    <name evidence="6" type="ORF">SPPG_06736</name>
</gene>
<dbReference type="PROSITE" id="PS50294">
    <property type="entry name" value="WD_REPEATS_REGION"/>
    <property type="match status" value="2"/>
</dbReference>
<evidence type="ECO:0000313" key="6">
    <source>
        <dbReference type="EMBL" id="KNC97735.1"/>
    </source>
</evidence>
<dbReference type="InterPro" id="IPR036047">
    <property type="entry name" value="F-box-like_dom_sf"/>
</dbReference>
<dbReference type="PANTHER" id="PTHR44436:SF1">
    <property type="entry name" value="F-BOX_WD REPEAT-CONTAINING PROTEIN 2"/>
    <property type="match status" value="1"/>
</dbReference>
<dbReference type="RefSeq" id="XP_016605775.1">
    <property type="nucleotide sequence ID" value="XM_016754937.1"/>
</dbReference>
<dbReference type="PROSITE" id="PS50082">
    <property type="entry name" value="WD_REPEATS_2"/>
    <property type="match status" value="4"/>
</dbReference>
<dbReference type="PROSITE" id="PS50181">
    <property type="entry name" value="FBOX"/>
    <property type="match status" value="1"/>
</dbReference>
<dbReference type="Pfam" id="PF00400">
    <property type="entry name" value="WD40"/>
    <property type="match status" value="5"/>
</dbReference>
<evidence type="ECO:0000313" key="7">
    <source>
        <dbReference type="Proteomes" id="UP000053201"/>
    </source>
</evidence>
<dbReference type="SMART" id="SM00320">
    <property type="entry name" value="WD40"/>
    <property type="match status" value="7"/>
</dbReference>
<dbReference type="SMART" id="SM00256">
    <property type="entry name" value="FBOX"/>
    <property type="match status" value="1"/>
</dbReference>
<evidence type="ECO:0000256" key="2">
    <source>
        <dbReference type="ARBA" id="ARBA00022737"/>
    </source>
</evidence>
<dbReference type="eggNOG" id="KOG0274">
    <property type="taxonomic scope" value="Eukaryota"/>
</dbReference>
<organism evidence="6 7">
    <name type="scientific">Spizellomyces punctatus (strain DAOM BR117)</name>
    <dbReference type="NCBI Taxonomy" id="645134"/>
    <lineage>
        <taxon>Eukaryota</taxon>
        <taxon>Fungi</taxon>
        <taxon>Fungi incertae sedis</taxon>
        <taxon>Chytridiomycota</taxon>
        <taxon>Chytridiomycota incertae sedis</taxon>
        <taxon>Chytridiomycetes</taxon>
        <taxon>Spizellomycetales</taxon>
        <taxon>Spizellomycetaceae</taxon>
        <taxon>Spizellomyces</taxon>
    </lineage>
</organism>
<dbReference type="EMBL" id="KQ257462">
    <property type="protein sequence ID" value="KNC97735.1"/>
    <property type="molecule type" value="Genomic_DNA"/>
</dbReference>
<feature type="compositionally biased region" description="Basic and acidic residues" evidence="4">
    <location>
        <begin position="1"/>
        <end position="11"/>
    </location>
</feature>
<dbReference type="PROSITE" id="PS00678">
    <property type="entry name" value="WD_REPEATS_1"/>
    <property type="match status" value="1"/>
</dbReference>
<dbReference type="InterPro" id="IPR019775">
    <property type="entry name" value="WD40_repeat_CS"/>
</dbReference>
<dbReference type="InterPro" id="IPR036322">
    <property type="entry name" value="WD40_repeat_dom_sf"/>
</dbReference>
<feature type="domain" description="F-box" evidence="5">
    <location>
        <begin position="94"/>
        <end position="140"/>
    </location>
</feature>
<dbReference type="InterPro" id="IPR015943">
    <property type="entry name" value="WD40/YVTN_repeat-like_dom_sf"/>
</dbReference>
<sequence length="602" mass="66935">MNHRNAADMHRPASAQRRILPDSKRRVPNRPPIASPALELNHFPHTSESVTAQFLQSFPQLSPPHRHSILLALLKQCNPADMVFLAAVMPRLHRDFLRLLPREASHRIVFYIHPRDFCTVAQVSKAWRQVLKDRLLWQKLYTRIGLGTLATEYYQCHEAMKINAKRLHSLSNWTEGQLECIQFKAHNLAILSLCFDGKRIVTAGADKLVRMHDAITGECVMSLSGQDFTCVQFDDRQIITGSADGMVRIWASKTGTLLHASVGHTDAITCLKFSSMILITGSADRTVKIWELAQAPANNSKISRSRSPTRNGRNTKTVAVENQLDKVTMLRTLTGHQAGIKCLDFTQYVLISGDVQGCLRIWHVQSGNCLSIVKIHTSLELPVFFSLRKMHHDADMRRTSGGDHDPVSCICYNGRSLLFSTFSGRVFFYDVCPYETDLGSGIVYENIRDWANARTTFKLKGVYKTDAVRVASRPVATLSTPRHTTGTGTGPVAADGNATENLLPATTMRKWTLCAQLDEWKLIAGSSDGRCIVWNHLTGKSMYCLKGCTIEGGEGPVLLMGENCQNEVEKAVTGLAFDDKYVVVGSADGLIRVWSAKEGTVI</sequence>
<feature type="repeat" description="WD" evidence="3">
    <location>
        <begin position="333"/>
        <end position="372"/>
    </location>
</feature>
<dbReference type="InterPro" id="IPR020472">
    <property type="entry name" value="WD40_PAC1"/>
</dbReference>
<feature type="region of interest" description="Disordered" evidence="4">
    <location>
        <begin position="1"/>
        <end position="32"/>
    </location>
</feature>
<keyword evidence="2" id="KW-0677">Repeat</keyword>
<dbReference type="InParanoid" id="A0A0L0H887"/>
<reference evidence="6 7" key="1">
    <citation type="submission" date="2009-08" db="EMBL/GenBank/DDBJ databases">
        <title>The Genome Sequence of Spizellomyces punctatus strain DAOM BR117.</title>
        <authorList>
            <consortium name="The Broad Institute Genome Sequencing Platform"/>
            <person name="Russ C."/>
            <person name="Cuomo C."/>
            <person name="Shea T."/>
            <person name="Young S.K."/>
            <person name="Zeng Q."/>
            <person name="Koehrsen M."/>
            <person name="Haas B."/>
            <person name="Borodovsky M."/>
            <person name="Guigo R."/>
            <person name="Alvarado L."/>
            <person name="Berlin A."/>
            <person name="Bochicchio J."/>
            <person name="Borenstein D."/>
            <person name="Chapman S."/>
            <person name="Chen Z."/>
            <person name="Engels R."/>
            <person name="Freedman E."/>
            <person name="Gellesch M."/>
            <person name="Goldberg J."/>
            <person name="Griggs A."/>
            <person name="Gujja S."/>
            <person name="Heiman D."/>
            <person name="Hepburn T."/>
            <person name="Howarth C."/>
            <person name="Jen D."/>
            <person name="Larson L."/>
            <person name="Lewis B."/>
            <person name="Mehta T."/>
            <person name="Park D."/>
            <person name="Pearson M."/>
            <person name="Roberts A."/>
            <person name="Saif S."/>
            <person name="Shenoy N."/>
            <person name="Sisk P."/>
            <person name="Stolte C."/>
            <person name="Sykes S."/>
            <person name="Thomson T."/>
            <person name="Walk T."/>
            <person name="White J."/>
            <person name="Yandava C."/>
            <person name="Burger G."/>
            <person name="Gray M.W."/>
            <person name="Holland P.W.H."/>
            <person name="King N."/>
            <person name="Lang F.B.F."/>
            <person name="Roger A.J."/>
            <person name="Ruiz-Trillo I."/>
            <person name="Lander E."/>
            <person name="Nusbaum C."/>
        </authorList>
    </citation>
    <scope>NUCLEOTIDE SEQUENCE [LARGE SCALE GENOMIC DNA]</scope>
    <source>
        <strain evidence="6 7">DAOM BR117</strain>
    </source>
</reference>
<dbReference type="STRING" id="645134.A0A0L0H887"/>
<dbReference type="InterPro" id="IPR001810">
    <property type="entry name" value="F-box_dom"/>
</dbReference>
<evidence type="ECO:0000256" key="4">
    <source>
        <dbReference type="SAM" id="MobiDB-lite"/>
    </source>
</evidence>
<evidence type="ECO:0000256" key="1">
    <source>
        <dbReference type="ARBA" id="ARBA00022574"/>
    </source>
</evidence>
<dbReference type="Gene3D" id="2.130.10.10">
    <property type="entry name" value="YVTN repeat-like/Quinoprotein amine dehydrogenase"/>
    <property type="match status" value="3"/>
</dbReference>
<dbReference type="InterPro" id="IPR042627">
    <property type="entry name" value="FBXW2"/>
</dbReference>
<dbReference type="PANTHER" id="PTHR44436">
    <property type="entry name" value="F-BOX/WD REPEAT-CONTAINING PROTEIN 2"/>
    <property type="match status" value="1"/>
</dbReference>
<name>A0A0L0H887_SPIPD</name>
<dbReference type="Pfam" id="PF12937">
    <property type="entry name" value="F-box-like"/>
    <property type="match status" value="1"/>
</dbReference>
<dbReference type="AlphaFoldDB" id="A0A0L0H887"/>
<dbReference type="Proteomes" id="UP000053201">
    <property type="component" value="Unassembled WGS sequence"/>
</dbReference>
<dbReference type="OrthoDB" id="5580488at2759"/>
<feature type="repeat" description="WD" evidence="3">
    <location>
        <begin position="234"/>
        <end position="260"/>
    </location>
</feature>
<evidence type="ECO:0000256" key="3">
    <source>
        <dbReference type="PROSITE-ProRule" id="PRU00221"/>
    </source>
</evidence>
<dbReference type="SUPFAM" id="SSF81383">
    <property type="entry name" value="F-box domain"/>
    <property type="match status" value="1"/>
</dbReference>
<dbReference type="VEuPathDB" id="FungiDB:SPPG_06736"/>
<dbReference type="SUPFAM" id="SSF50978">
    <property type="entry name" value="WD40 repeat-like"/>
    <property type="match status" value="1"/>
</dbReference>
<dbReference type="GeneID" id="27690020"/>
<dbReference type="PRINTS" id="PR00320">
    <property type="entry name" value="GPROTEINBRPT"/>
</dbReference>
<protein>
    <recommendedName>
        <fullName evidence="5">F-box domain-containing protein</fullName>
    </recommendedName>
</protein>
<keyword evidence="7" id="KW-1185">Reference proteome</keyword>
<dbReference type="Gene3D" id="1.20.1280.50">
    <property type="match status" value="1"/>
</dbReference>
<dbReference type="InterPro" id="IPR001680">
    <property type="entry name" value="WD40_rpt"/>
</dbReference>
<feature type="repeat" description="WD" evidence="3">
    <location>
        <begin position="261"/>
        <end position="300"/>
    </location>
</feature>
<keyword evidence="1 3" id="KW-0853">WD repeat</keyword>
<accession>A0A0L0H887</accession>
<proteinExistence type="predicted"/>